<evidence type="ECO:0000313" key="3">
    <source>
        <dbReference type="Proteomes" id="UP001187682"/>
    </source>
</evidence>
<sequence>MFLLDSPWPLDLARSTQLKSVGLVAVSGTTWTMAGIRGTEICSPEFITTSLLIPTWVLSIASPGHRPKIVVLGGGGDCMGDRNMPPHESHSLLHVTSNPLFVPKSMRTPSRMDRIPKRLIPRRILHATVRILMPRTIRRKTGVTVGTMGDLGTYYGNYRNVRNNYSNQENVPPSRIQAPQRAAPPSRIPSGTLNGITQAHRRVQDMMKTWIPRGRGQKGDRDGAAIHISRPIPLAAPHPISSNTGHRLAENVLSIDDDDMLPAGLRNLHLGSSNPSEVDGGALERVNSRSQAPSRLDQGRDQRDEASQKPDAPGISREARGGEEPSKVRFYAPPRKLSFEEPVRLRGRTPYPAETLTELECRGIIRAQPKQQDSDEDSRSVIRADHGKWRSTKARLGNAKEGVFARLGIKSKRVREAEELGYSLLTRRAMEALRTSGDSGDALTDLDDHKRRMIEQWRQRVSNGDIDDEADALRNEMDGHRSNMTTSAGHAVVCPGFRERLTHLKEKAFRSRPELREGM</sequence>
<feature type="compositionally biased region" description="Basic and acidic residues" evidence="1">
    <location>
        <begin position="297"/>
        <end position="308"/>
    </location>
</feature>
<dbReference type="Proteomes" id="UP001187682">
    <property type="component" value="Unassembled WGS sequence"/>
</dbReference>
<feature type="region of interest" description="Disordered" evidence="1">
    <location>
        <begin position="168"/>
        <end position="193"/>
    </location>
</feature>
<feature type="compositionally biased region" description="Basic and acidic residues" evidence="1">
    <location>
        <begin position="317"/>
        <end position="327"/>
    </location>
</feature>
<keyword evidence="3" id="KW-1185">Reference proteome</keyword>
<proteinExistence type="predicted"/>
<reference evidence="2" key="1">
    <citation type="submission" date="2018-03" db="EMBL/GenBank/DDBJ databases">
        <authorList>
            <person name="Guldener U."/>
        </authorList>
    </citation>
    <scope>NUCLEOTIDE SEQUENCE</scope>
</reference>
<evidence type="ECO:0000313" key="2">
    <source>
        <dbReference type="EMBL" id="SPN96990.1"/>
    </source>
</evidence>
<dbReference type="AlphaFoldDB" id="A0AAE8MQ31"/>
<gene>
    <name evidence="2" type="ORF">DNG_00510</name>
</gene>
<feature type="region of interest" description="Disordered" evidence="1">
    <location>
        <begin position="266"/>
        <end position="332"/>
    </location>
</feature>
<organism evidence="2 3">
    <name type="scientific">Cephalotrichum gorgonifer</name>
    <dbReference type="NCBI Taxonomy" id="2041049"/>
    <lineage>
        <taxon>Eukaryota</taxon>
        <taxon>Fungi</taxon>
        <taxon>Dikarya</taxon>
        <taxon>Ascomycota</taxon>
        <taxon>Pezizomycotina</taxon>
        <taxon>Sordariomycetes</taxon>
        <taxon>Hypocreomycetidae</taxon>
        <taxon>Microascales</taxon>
        <taxon>Microascaceae</taxon>
        <taxon>Cephalotrichum</taxon>
    </lineage>
</organism>
<evidence type="ECO:0000256" key="1">
    <source>
        <dbReference type="SAM" id="MobiDB-lite"/>
    </source>
</evidence>
<accession>A0AAE8MQ31</accession>
<name>A0AAE8MQ31_9PEZI</name>
<comment type="caution">
    <text evidence="2">The sequence shown here is derived from an EMBL/GenBank/DDBJ whole genome shotgun (WGS) entry which is preliminary data.</text>
</comment>
<protein>
    <submittedName>
        <fullName evidence="2">Uncharacterized protein</fullName>
    </submittedName>
</protein>
<dbReference type="EMBL" id="ONZQ02000001">
    <property type="protein sequence ID" value="SPN96990.1"/>
    <property type="molecule type" value="Genomic_DNA"/>
</dbReference>